<name>A0A6S6T358_9BACT</name>
<reference evidence="2" key="1">
    <citation type="submission" date="2020-01" db="EMBL/GenBank/DDBJ databases">
        <authorList>
            <person name="Meier V. D."/>
            <person name="Meier V D."/>
        </authorList>
    </citation>
    <scope>NUCLEOTIDE SEQUENCE</scope>
    <source>
        <strain evidence="2">HLG_WM_MAG_02</strain>
    </source>
</reference>
<dbReference type="InterPro" id="IPR003787">
    <property type="entry name" value="Sulphur_relay_DsrE/F-like"/>
</dbReference>
<sequence>MKIFLLTLAMILPLTLTAETPKEQKVVFDCSSNNFNFVSTRFWLIEQSALEYKETKTPYKIVLTIHSGCTDVVSQERAKEDKVLQKIQAQMKALSKEHAVSIEACQIALDHKKITQKDLLPFVSSVRNSITRVIALQNDGYAFIPFK</sequence>
<dbReference type="InterPro" id="IPR027396">
    <property type="entry name" value="DsrEFH-like"/>
</dbReference>
<dbReference type="Pfam" id="PF02635">
    <property type="entry name" value="DsrE"/>
    <property type="match status" value="1"/>
</dbReference>
<feature type="chain" id="PRO_5027642516" evidence="1">
    <location>
        <begin position="19"/>
        <end position="147"/>
    </location>
</feature>
<dbReference type="AlphaFoldDB" id="A0A6S6T358"/>
<dbReference type="Gene3D" id="3.40.1260.10">
    <property type="entry name" value="DsrEFH-like"/>
    <property type="match status" value="1"/>
</dbReference>
<dbReference type="PANTHER" id="PTHR37691:SF1">
    <property type="entry name" value="BLR3518 PROTEIN"/>
    <property type="match status" value="1"/>
</dbReference>
<feature type="signal peptide" evidence="1">
    <location>
        <begin position="1"/>
        <end position="18"/>
    </location>
</feature>
<gene>
    <name evidence="2" type="ORF">HELGO_WM15097</name>
</gene>
<proteinExistence type="predicted"/>
<accession>A0A6S6T358</accession>
<dbReference type="EMBL" id="CACVAZ010000066">
    <property type="protein sequence ID" value="CAA6811137.1"/>
    <property type="molecule type" value="Genomic_DNA"/>
</dbReference>
<keyword evidence="1" id="KW-0732">Signal</keyword>
<organism evidence="2">
    <name type="scientific">uncultured Sulfurovum sp</name>
    <dbReference type="NCBI Taxonomy" id="269237"/>
    <lineage>
        <taxon>Bacteria</taxon>
        <taxon>Pseudomonadati</taxon>
        <taxon>Campylobacterota</taxon>
        <taxon>Epsilonproteobacteria</taxon>
        <taxon>Campylobacterales</taxon>
        <taxon>Sulfurovaceae</taxon>
        <taxon>Sulfurovum</taxon>
        <taxon>environmental samples</taxon>
    </lineage>
</organism>
<evidence type="ECO:0000256" key="1">
    <source>
        <dbReference type="SAM" id="SignalP"/>
    </source>
</evidence>
<dbReference type="PANTHER" id="PTHR37691">
    <property type="entry name" value="BLR3518 PROTEIN"/>
    <property type="match status" value="1"/>
</dbReference>
<evidence type="ECO:0000313" key="2">
    <source>
        <dbReference type="EMBL" id="CAA6811137.1"/>
    </source>
</evidence>
<dbReference type="SUPFAM" id="SSF75169">
    <property type="entry name" value="DsrEFH-like"/>
    <property type="match status" value="1"/>
</dbReference>
<protein>
    <submittedName>
        <fullName evidence="2">Uncharacterized protein</fullName>
    </submittedName>
</protein>